<evidence type="ECO:0000313" key="2">
    <source>
        <dbReference type="EMBL" id="QHT32598.1"/>
    </source>
</evidence>
<accession>A0A6C0EUB4</accession>
<feature type="compositionally biased region" description="Low complexity" evidence="1">
    <location>
        <begin position="764"/>
        <end position="778"/>
    </location>
</feature>
<feature type="compositionally biased region" description="Acidic residues" evidence="1">
    <location>
        <begin position="738"/>
        <end position="756"/>
    </location>
</feature>
<dbReference type="EMBL" id="MN738945">
    <property type="protein sequence ID" value="QHT32598.1"/>
    <property type="molecule type" value="Genomic_DNA"/>
</dbReference>
<name>A0A6C0EUB4_9ZZZZ</name>
<organism evidence="2">
    <name type="scientific">viral metagenome</name>
    <dbReference type="NCBI Taxonomy" id="1070528"/>
    <lineage>
        <taxon>unclassified sequences</taxon>
        <taxon>metagenomes</taxon>
        <taxon>organismal metagenomes</taxon>
    </lineage>
</organism>
<sequence length="2050" mass="235750">MSNSNIIPIYKVNHVINDNVIDTIYVFYGINIDIDNPQELFDRDPGNEAFSNVFNKEELKTIQDKSRNIKVRFSKQQIHYDDNIGTIKQKIMREFSNAFSLEEIYLFCLKEELLHSESVFQTLTQNGKLKLTRACLDNFLLNIKKDENGNSITLTPPETDKDTYDYDDILALNIDNKKFAVSKVLGQKIFIVSNEYPFVTNPYNIDEYDRFIERASAKSLTTLNSNLLLNTGEIIDNNIYLCLAKNVLENANAKKLSETYIIKLYYPTLFRKFNINSLSELDNQRELLIESNNKIFNESVAETYKSVDLFYDIYKYRDESKNLKYKNSGIKSIKIAMHPLYKIKIPLDVIFKLVHATELSPLIKFNPSVRQENVYRLYTDKLAIDGRKIPLLSKAKIFKLMRDIGKSKSVAVYIYHEMNGITYSLVCEFEENGNIMISCDFGKIIDITDITELFKSAVNPIINEIKNYLEQSGYKIQLFESLFDEHVEIKLLNYQSIIAIDKLFNVDDNVAGCLTSAFVIESKKLQTSKGIEMRFKRVSNFNKRTSQEAFIIEKQKQGLRGKEEFIEALMENYKMSATEARELIEKIANELQVERGVKGNDIEIKINPGFKTTIKLNNILNQITNVITIDVENIDDINYLNTIPVYLDSFIRLTQDKTSTRIPVDYIHALCSTGEKEDIVMEDITSSSEESFPDSDIPVIIGDNDIEYQSINQREKQPLNEEEEEDKFQNVLDLFGYNDDDEEEEEEEEEDEDEESTSGGKKGGQSSTSSSTAQSTSSLKEGEVIGSDEFQSEKSLSDFNEDIPTPVPSPPIKEPIGPIEVAPVFEEKLVLESSPVHISIPAQKKKGKKQSNVQKDDKKDAINENVRNIDGMPLKNNSNPFVNRIEEHDPAALVMQSPDGKFLSYSRMCSSSARQQPVLLTDEELEKIKKEKPDFLQEGDVVKYGSTPDKQFNYICPRYWCLTTQTPLTDDDIAAGKCGGKDSIIPRSATSVPKGKHIFEFFDPSQHGTKDKYIKHYPSFVKNTCFPCCYKNWDTQGQLSRRAICSGKKEDEKGNPIQEKEPLKKITEKDDYVKGPDKFPLEIDRWGYLPMSIQKFLHELNSSCQISKTNTNIKLSHTCLLRHGVEINSKQSFIACIADAIFYGKMEKNATGKNIPIEIPSIDKMKQIIIDSINVDNFITFQNGNLVDSFTKDTINKDINAINNVDISEYSSGKLTSTLYSKIAPGDDNTLVFFKKIVAAFANFKSFMKDNTEIIDYTYLWDIICKPNPNLFPQGVNLVILEIPDNDTTANVELLCPTNHYASEFYEARKQTLIILKHGLFYEPIYAYRTDEKTTNVKKTFSEYDPQLSKTMRAVFKKVIKPIIHNTCIPLASMPNKYKLFKQPILLYNLIHTLNKINYSVITQVVNFQGKVIGVVAKNPFNQNGFIPCYPASINETMKYVFMNADNLFNTYTKTITFLKTLYKDSNETIPCNPIYQIVEDEHIVGLLTQTNQFIQLTNFVLLSSPERNTTIKVLNNNNYLIADEEVSTSYKVDEERVDYIKRIKLETHFFNVFRNTIRILLNKYENIKLREQIEREINLPYILYNVKLKKVITYLRDLVKKTILFSDEYDYKNLETNEISTCIVVPNDKCDSKQPVCVVNSDNICQLVLPKQHLITQADNESYYFGRMSDELIRYNRIKSFIFQPQSYLSFGTLGYNLKDNEIIVIQSILTQEYFDGLVASTINKYVKYNTYDTAEPIIHQIYENELDLDNVINPEEERDCVTELSTHVASMKWRPCFPSDFNELKYENSNYCGFYLIIDIIKKFKGTLLTLDQLKHELYEEYLKYLPTYEKQIVDILIAEGKKTLGDQVKSNHLSFQHLIFTDSYFITNLDLWILMNKYNIPSILISSKTILETNHKTDVLVTYGNLADKFVFIMAPPSKQEHTPKYKLIVSPAVPTQDIFFHTTILQTDECIESVTNAISNKIPIDEYIRTFSKTPTTKYVKKIAIPRGRLVMVEDQELEEPIAQPLVNLLAKTKKVKTIQPTGIQIKKSRKHKRKTKLIVQSDSTP</sequence>
<feature type="region of interest" description="Disordered" evidence="1">
    <location>
        <begin position="736"/>
        <end position="815"/>
    </location>
</feature>
<evidence type="ECO:0000256" key="1">
    <source>
        <dbReference type="SAM" id="MobiDB-lite"/>
    </source>
</evidence>
<feature type="region of interest" description="Disordered" evidence="1">
    <location>
        <begin position="841"/>
        <end position="875"/>
    </location>
</feature>
<protein>
    <submittedName>
        <fullName evidence="2">Uncharacterized protein</fullName>
    </submittedName>
</protein>
<reference evidence="2" key="1">
    <citation type="journal article" date="2020" name="Nature">
        <title>Giant virus diversity and host interactions through global metagenomics.</title>
        <authorList>
            <person name="Schulz F."/>
            <person name="Roux S."/>
            <person name="Paez-Espino D."/>
            <person name="Jungbluth S."/>
            <person name="Walsh D.A."/>
            <person name="Denef V.J."/>
            <person name="McMahon K.D."/>
            <person name="Konstantinidis K.T."/>
            <person name="Eloe-Fadrosh E.A."/>
            <person name="Kyrpides N.C."/>
            <person name="Woyke T."/>
        </authorList>
    </citation>
    <scope>NUCLEOTIDE SEQUENCE</scope>
    <source>
        <strain evidence="2">GVMAG-M-3300009161-30</strain>
    </source>
</reference>
<proteinExistence type="predicted"/>